<protein>
    <submittedName>
        <fullName evidence="3">Phosphate transporter</fullName>
    </submittedName>
</protein>
<dbReference type="AlphaFoldDB" id="A0A1X0J3N5"/>
<keyword evidence="1" id="KW-0813">Transport</keyword>
<dbReference type="EMBL" id="MVII01000016">
    <property type="protein sequence ID" value="ORB56496.1"/>
    <property type="molecule type" value="Genomic_DNA"/>
</dbReference>
<dbReference type="InterPro" id="IPR026022">
    <property type="entry name" value="PhoU_dom"/>
</dbReference>
<dbReference type="Gene3D" id="1.20.58.220">
    <property type="entry name" value="Phosphate transport system protein phou homolog 2, domain 2"/>
    <property type="match status" value="1"/>
</dbReference>
<feature type="domain" description="PhoU" evidence="2">
    <location>
        <begin position="17"/>
        <end position="84"/>
    </location>
</feature>
<evidence type="ECO:0000256" key="1">
    <source>
        <dbReference type="ARBA" id="ARBA00022592"/>
    </source>
</evidence>
<dbReference type="OrthoDB" id="9814256at2"/>
<dbReference type="PANTHER" id="PTHR42930:SF3">
    <property type="entry name" value="PHOSPHATE-SPECIFIC TRANSPORT SYSTEM ACCESSORY PROTEIN PHOU"/>
    <property type="match status" value="1"/>
</dbReference>
<gene>
    <name evidence="3" type="ORF">BST43_13590</name>
</gene>
<accession>A0A1X0J3N5</accession>
<dbReference type="RefSeq" id="WP_083016622.1">
    <property type="nucleotide sequence ID" value="NZ_CP010271.1"/>
</dbReference>
<dbReference type="GO" id="GO:0045936">
    <property type="term" value="P:negative regulation of phosphate metabolic process"/>
    <property type="evidence" value="ECO:0007669"/>
    <property type="project" value="InterPro"/>
</dbReference>
<dbReference type="Pfam" id="PF01895">
    <property type="entry name" value="PhoU"/>
    <property type="match status" value="2"/>
</dbReference>
<dbReference type="STRING" id="1578165.BKG68_19355"/>
<name>A0A1X0J3N5_9MYCO</name>
<dbReference type="Proteomes" id="UP000192434">
    <property type="component" value="Unassembled WGS sequence"/>
</dbReference>
<dbReference type="PANTHER" id="PTHR42930">
    <property type="entry name" value="PHOSPHATE-SPECIFIC TRANSPORT SYSTEM ACCESSORY PROTEIN PHOU"/>
    <property type="match status" value="1"/>
</dbReference>
<dbReference type="SUPFAM" id="SSF109755">
    <property type="entry name" value="PhoU-like"/>
    <property type="match status" value="1"/>
</dbReference>
<keyword evidence="1" id="KW-0592">Phosphate transport</keyword>
<dbReference type="GO" id="GO:0030643">
    <property type="term" value="P:intracellular phosphate ion homeostasis"/>
    <property type="evidence" value="ECO:0007669"/>
    <property type="project" value="InterPro"/>
</dbReference>
<reference evidence="3 4" key="1">
    <citation type="submission" date="2016-12" db="EMBL/GenBank/DDBJ databases">
        <title>The new phylogeny of genus Mycobacterium.</title>
        <authorList>
            <person name="Tortoli E."/>
            <person name="Trovato A."/>
            <person name="Cirillo D.M."/>
        </authorList>
    </citation>
    <scope>NUCLEOTIDE SEQUENCE [LARGE SCALE GENOMIC DNA]</scope>
    <source>
        <strain evidence="3 4">CCUG 66554</strain>
    </source>
</reference>
<proteinExistence type="predicted"/>
<evidence type="ECO:0000259" key="2">
    <source>
        <dbReference type="Pfam" id="PF01895"/>
    </source>
</evidence>
<sequence>MCAGAAEMNNAATLLLFDDEHLGETLHVSLRTVSRAGRSISDHAFSLLALQAPVASELRAVVATLHIVRDIDRMAGLAANVARIAMREEPRAIVPTEARDVLREMSAAAAASALGAQRAIESSDQTLARRMEQADCRMNVLNRQLFEIVMQPDWPHGTVVAADLVLVSRFYERYADHAVNIARHIYFQSTGDHVSLVEPAEPTPRKVET</sequence>
<evidence type="ECO:0000313" key="4">
    <source>
        <dbReference type="Proteomes" id="UP000192434"/>
    </source>
</evidence>
<dbReference type="InterPro" id="IPR028366">
    <property type="entry name" value="PhoU"/>
</dbReference>
<dbReference type="GO" id="GO:0006817">
    <property type="term" value="P:phosphate ion transport"/>
    <property type="evidence" value="ECO:0007669"/>
    <property type="project" value="UniProtKB-KW"/>
</dbReference>
<comment type="caution">
    <text evidence="3">The sequence shown here is derived from an EMBL/GenBank/DDBJ whole genome shotgun (WGS) entry which is preliminary data.</text>
</comment>
<evidence type="ECO:0000313" key="3">
    <source>
        <dbReference type="EMBL" id="ORB56496.1"/>
    </source>
</evidence>
<organism evidence="3 4">
    <name type="scientific">Mycobacteroides saopaulense</name>
    <dbReference type="NCBI Taxonomy" id="1578165"/>
    <lineage>
        <taxon>Bacteria</taxon>
        <taxon>Bacillati</taxon>
        <taxon>Actinomycetota</taxon>
        <taxon>Actinomycetes</taxon>
        <taxon>Mycobacteriales</taxon>
        <taxon>Mycobacteriaceae</taxon>
        <taxon>Mycobacteroides</taxon>
    </lineage>
</organism>
<dbReference type="InterPro" id="IPR038078">
    <property type="entry name" value="PhoU-like_sf"/>
</dbReference>
<feature type="domain" description="PhoU" evidence="2">
    <location>
        <begin position="102"/>
        <end position="184"/>
    </location>
</feature>